<proteinExistence type="predicted"/>
<feature type="DNA-binding region" description="H-T-H motif" evidence="2">
    <location>
        <begin position="48"/>
        <end position="67"/>
    </location>
</feature>
<dbReference type="InterPro" id="IPR009057">
    <property type="entry name" value="Homeodomain-like_sf"/>
</dbReference>
<dbReference type="OrthoDB" id="9808189at2"/>
<accession>A0A1T5GHP8</accession>
<evidence type="ECO:0000256" key="1">
    <source>
        <dbReference type="ARBA" id="ARBA00023125"/>
    </source>
</evidence>
<evidence type="ECO:0000313" key="4">
    <source>
        <dbReference type="EMBL" id="SKC07919.1"/>
    </source>
</evidence>
<keyword evidence="1 2" id="KW-0238">DNA-binding</keyword>
<dbReference type="Proteomes" id="UP000190044">
    <property type="component" value="Unassembled WGS sequence"/>
</dbReference>
<dbReference type="PRINTS" id="PR00455">
    <property type="entry name" value="HTHTETR"/>
</dbReference>
<gene>
    <name evidence="4" type="ORF">SAMN06295937_10783</name>
</gene>
<evidence type="ECO:0000256" key="2">
    <source>
        <dbReference type="PROSITE-ProRule" id="PRU00335"/>
    </source>
</evidence>
<dbReference type="SUPFAM" id="SSF46689">
    <property type="entry name" value="Homeodomain-like"/>
    <property type="match status" value="1"/>
</dbReference>
<evidence type="ECO:0000313" key="5">
    <source>
        <dbReference type="Proteomes" id="UP000190044"/>
    </source>
</evidence>
<protein>
    <submittedName>
        <fullName evidence="4">Transcriptional regulator, TetR family</fullName>
    </submittedName>
</protein>
<dbReference type="GO" id="GO:0000976">
    <property type="term" value="F:transcription cis-regulatory region binding"/>
    <property type="evidence" value="ECO:0007669"/>
    <property type="project" value="TreeGrafter"/>
</dbReference>
<dbReference type="AlphaFoldDB" id="A0A1T5GHP8"/>
<evidence type="ECO:0000259" key="3">
    <source>
        <dbReference type="PROSITE" id="PS50977"/>
    </source>
</evidence>
<feature type="domain" description="HTH tetR-type" evidence="3">
    <location>
        <begin position="25"/>
        <end position="85"/>
    </location>
</feature>
<dbReference type="EMBL" id="FUYP01000078">
    <property type="protein sequence ID" value="SKC07919.1"/>
    <property type="molecule type" value="Genomic_DNA"/>
</dbReference>
<dbReference type="PROSITE" id="PS50977">
    <property type="entry name" value="HTH_TETR_2"/>
    <property type="match status" value="1"/>
</dbReference>
<reference evidence="5" key="1">
    <citation type="submission" date="2017-02" db="EMBL/GenBank/DDBJ databases">
        <authorList>
            <person name="Varghese N."/>
            <person name="Submissions S."/>
        </authorList>
    </citation>
    <scope>NUCLEOTIDE SEQUENCE [LARGE SCALE GENOMIC DNA]</scope>
    <source>
        <strain evidence="5">R11H</strain>
    </source>
</reference>
<dbReference type="PANTHER" id="PTHR30055">
    <property type="entry name" value="HTH-TYPE TRANSCRIPTIONAL REGULATOR RUTR"/>
    <property type="match status" value="1"/>
</dbReference>
<dbReference type="GO" id="GO:0003700">
    <property type="term" value="F:DNA-binding transcription factor activity"/>
    <property type="evidence" value="ECO:0007669"/>
    <property type="project" value="TreeGrafter"/>
</dbReference>
<dbReference type="InterPro" id="IPR050109">
    <property type="entry name" value="HTH-type_TetR-like_transc_reg"/>
</dbReference>
<name>A0A1T5GHP8_9SPHN</name>
<sequence length="220" mass="25041">MALKQKTSKGSATKGEGELRAGLKEFTRSRISDAALKLFRIEGFRSTTVEQIAELAGTTVPTFYRHFKSKDDLFEPLRDHLNTEVEQVLTKLDEVDVTNRAAVRSWLDSYMVMWTRMHRLCEAYWEAVYISEDNSRDVLPIAMNLAQVMQNVLRRVDPALRPQMELNLSFLIMSIDRFIGVVAVEDNPNKANMIMDQMAQFVWAILNNGTPLAVAAKKAK</sequence>
<keyword evidence="5" id="KW-1185">Reference proteome</keyword>
<dbReference type="Gene3D" id="1.10.357.10">
    <property type="entry name" value="Tetracycline Repressor, domain 2"/>
    <property type="match status" value="1"/>
</dbReference>
<organism evidence="4 5">
    <name type="scientific">Sphingopyxis flava</name>
    <dbReference type="NCBI Taxonomy" id="1507287"/>
    <lineage>
        <taxon>Bacteria</taxon>
        <taxon>Pseudomonadati</taxon>
        <taxon>Pseudomonadota</taxon>
        <taxon>Alphaproteobacteria</taxon>
        <taxon>Sphingomonadales</taxon>
        <taxon>Sphingomonadaceae</taxon>
        <taxon>Sphingopyxis</taxon>
    </lineage>
</organism>
<dbReference type="Pfam" id="PF00440">
    <property type="entry name" value="TetR_N"/>
    <property type="match status" value="1"/>
</dbReference>
<dbReference type="InterPro" id="IPR001647">
    <property type="entry name" value="HTH_TetR"/>
</dbReference>
<dbReference type="PANTHER" id="PTHR30055:SF226">
    <property type="entry name" value="HTH-TYPE TRANSCRIPTIONAL REGULATOR PKSA"/>
    <property type="match status" value="1"/>
</dbReference>
<dbReference type="RefSeq" id="WP_079640296.1">
    <property type="nucleotide sequence ID" value="NZ_FUYP01000078.1"/>
</dbReference>